<name>A0AAU9ESU1_9FIRM</name>
<evidence type="ECO:0000256" key="2">
    <source>
        <dbReference type="ARBA" id="ARBA00006228"/>
    </source>
</evidence>
<keyword evidence="3" id="KW-0050">Antiport</keyword>
<evidence type="ECO:0000313" key="10">
    <source>
        <dbReference type="Proteomes" id="UP001321786"/>
    </source>
</evidence>
<comment type="similarity">
    <text evidence="2">Belongs to the CPA3 antiporters (TC 2.A.63) subunit E family.</text>
</comment>
<dbReference type="Pfam" id="PF01899">
    <property type="entry name" value="MNHE"/>
    <property type="match status" value="1"/>
</dbReference>
<keyword evidence="10" id="KW-1185">Reference proteome</keyword>
<evidence type="ECO:0000313" key="9">
    <source>
        <dbReference type="EMBL" id="BEP28115.1"/>
    </source>
</evidence>
<protein>
    <submittedName>
        <fullName evidence="9">Uncharacterized protein</fullName>
    </submittedName>
</protein>
<reference evidence="9 10" key="1">
    <citation type="submission" date="2023-08" db="EMBL/GenBank/DDBJ databases">
        <title>Helicovermis profunda gen. nov., sp. nov., a novel mesophilic, fermentative bacterium within the Bacillota from a deep-sea hydrothermal vent chimney.</title>
        <authorList>
            <person name="Miyazaki U."/>
            <person name="Mizutani D."/>
            <person name="Hashimoto Y."/>
            <person name="Tame A."/>
            <person name="Sawayama S."/>
            <person name="Miyazaki J."/>
            <person name="Takai K."/>
            <person name="Nakagawa S."/>
        </authorList>
    </citation>
    <scope>NUCLEOTIDE SEQUENCE [LARGE SCALE GENOMIC DNA]</scope>
    <source>
        <strain evidence="9 10">S502</strain>
    </source>
</reference>
<dbReference type="AlphaFoldDB" id="A0AAU9ESU1"/>
<feature type="transmembrane region" description="Helical" evidence="8">
    <location>
        <begin position="56"/>
        <end position="76"/>
    </location>
</feature>
<dbReference type="RefSeq" id="WP_338536458.1">
    <property type="nucleotide sequence ID" value="NZ_AP028654.1"/>
</dbReference>
<dbReference type="Proteomes" id="UP001321786">
    <property type="component" value="Chromosome"/>
</dbReference>
<keyword evidence="3" id="KW-0813">Transport</keyword>
<evidence type="ECO:0000256" key="6">
    <source>
        <dbReference type="ARBA" id="ARBA00022989"/>
    </source>
</evidence>
<dbReference type="PANTHER" id="PTHR34584">
    <property type="entry name" value="NA(+)/H(+) ANTIPORTER SUBUNIT E1"/>
    <property type="match status" value="1"/>
</dbReference>
<keyword evidence="4" id="KW-1003">Cell membrane</keyword>
<dbReference type="KEGG" id="hprf:HLPR_04460"/>
<feature type="transmembrane region" description="Helical" evidence="8">
    <location>
        <begin position="6"/>
        <end position="22"/>
    </location>
</feature>
<evidence type="ECO:0000256" key="7">
    <source>
        <dbReference type="ARBA" id="ARBA00023136"/>
    </source>
</evidence>
<gene>
    <name evidence="9" type="ORF">HLPR_04460</name>
</gene>
<dbReference type="PANTHER" id="PTHR34584:SF1">
    <property type="entry name" value="NA(+)_H(+) ANTIPORTER SUBUNIT E1"/>
    <property type="match status" value="1"/>
</dbReference>
<keyword evidence="5 8" id="KW-0812">Transmembrane</keyword>
<keyword evidence="6 8" id="KW-1133">Transmembrane helix</keyword>
<evidence type="ECO:0000256" key="4">
    <source>
        <dbReference type="ARBA" id="ARBA00022475"/>
    </source>
</evidence>
<comment type="subcellular location">
    <subcellularLocation>
        <location evidence="1">Cell membrane</location>
        <topology evidence="1">Multi-pass membrane protein</topology>
    </subcellularLocation>
</comment>
<dbReference type="GO" id="GO:0005886">
    <property type="term" value="C:plasma membrane"/>
    <property type="evidence" value="ECO:0007669"/>
    <property type="project" value="UniProtKB-SubCell"/>
</dbReference>
<dbReference type="GO" id="GO:0015297">
    <property type="term" value="F:antiporter activity"/>
    <property type="evidence" value="ECO:0007669"/>
    <property type="project" value="UniProtKB-KW"/>
</dbReference>
<evidence type="ECO:0000256" key="3">
    <source>
        <dbReference type="ARBA" id="ARBA00022449"/>
    </source>
</evidence>
<dbReference type="InterPro" id="IPR002758">
    <property type="entry name" value="Cation_antiport_E"/>
</dbReference>
<sequence>MNKFFKILILSIFLFLFWIILNESLNKTTILYGLGLSIIISFFTIDLVFFSEEKNYITINPITISYFIIIVFVDIIKSTYTQIIRIINNESKVRKVRVKLKFKNIYAKVLISNAITLTPGTISLEIEENIISVLCFAENIKSEKKIVDDIERLQKPFTLFEK</sequence>
<dbReference type="EMBL" id="AP028654">
    <property type="protein sequence ID" value="BEP28115.1"/>
    <property type="molecule type" value="Genomic_DNA"/>
</dbReference>
<accession>A0AAU9ESU1</accession>
<evidence type="ECO:0000256" key="8">
    <source>
        <dbReference type="SAM" id="Phobius"/>
    </source>
</evidence>
<evidence type="ECO:0000256" key="5">
    <source>
        <dbReference type="ARBA" id="ARBA00022692"/>
    </source>
</evidence>
<feature type="transmembrane region" description="Helical" evidence="8">
    <location>
        <begin position="29"/>
        <end position="50"/>
    </location>
</feature>
<keyword evidence="7 8" id="KW-0472">Membrane</keyword>
<proteinExistence type="inferred from homology"/>
<organism evidence="9 10">
    <name type="scientific">Helicovermis profundi</name>
    <dbReference type="NCBI Taxonomy" id="3065157"/>
    <lineage>
        <taxon>Bacteria</taxon>
        <taxon>Bacillati</taxon>
        <taxon>Bacillota</taxon>
        <taxon>Clostridia</taxon>
        <taxon>Helicovermis</taxon>
    </lineage>
</organism>
<evidence type="ECO:0000256" key="1">
    <source>
        <dbReference type="ARBA" id="ARBA00004651"/>
    </source>
</evidence>
<dbReference type="GO" id="GO:0008324">
    <property type="term" value="F:monoatomic cation transmembrane transporter activity"/>
    <property type="evidence" value="ECO:0007669"/>
    <property type="project" value="InterPro"/>
</dbReference>